<dbReference type="SUPFAM" id="SSF57701">
    <property type="entry name" value="Zn2/Cys6 DNA-binding domain"/>
    <property type="match status" value="1"/>
</dbReference>
<accession>A0A9P8W0Y0</accession>
<dbReference type="OrthoDB" id="2943660at2759"/>
<dbReference type="PROSITE" id="PS00463">
    <property type="entry name" value="ZN2_CY6_FUNGAL_1"/>
    <property type="match status" value="1"/>
</dbReference>
<organism evidence="8 9">
    <name type="scientific">Thelonectria olida</name>
    <dbReference type="NCBI Taxonomy" id="1576542"/>
    <lineage>
        <taxon>Eukaryota</taxon>
        <taxon>Fungi</taxon>
        <taxon>Dikarya</taxon>
        <taxon>Ascomycota</taxon>
        <taxon>Pezizomycotina</taxon>
        <taxon>Sordariomycetes</taxon>
        <taxon>Hypocreomycetidae</taxon>
        <taxon>Hypocreales</taxon>
        <taxon>Nectriaceae</taxon>
        <taxon>Thelonectria</taxon>
    </lineage>
</organism>
<dbReference type="Pfam" id="PF00172">
    <property type="entry name" value="Zn_clus"/>
    <property type="match status" value="1"/>
</dbReference>
<dbReference type="PANTHER" id="PTHR47338:SF9">
    <property type="entry name" value="ZN(II)2CYS6 TRANSCRIPTION FACTOR (EUROFUNG)"/>
    <property type="match status" value="1"/>
</dbReference>
<protein>
    <recommendedName>
        <fullName evidence="7">Zn(2)-C6 fungal-type domain-containing protein</fullName>
    </recommendedName>
</protein>
<evidence type="ECO:0000259" key="7">
    <source>
        <dbReference type="PROSITE" id="PS50048"/>
    </source>
</evidence>
<dbReference type="EMBL" id="JAGPYM010000019">
    <property type="protein sequence ID" value="KAH6884860.1"/>
    <property type="molecule type" value="Genomic_DNA"/>
</dbReference>
<keyword evidence="5" id="KW-0539">Nucleus</keyword>
<evidence type="ECO:0000256" key="2">
    <source>
        <dbReference type="ARBA" id="ARBA00022723"/>
    </source>
</evidence>
<feature type="region of interest" description="Disordered" evidence="6">
    <location>
        <begin position="638"/>
        <end position="660"/>
    </location>
</feature>
<keyword evidence="3" id="KW-0805">Transcription regulation</keyword>
<feature type="domain" description="Zn(2)-C6 fungal-type" evidence="7">
    <location>
        <begin position="13"/>
        <end position="43"/>
    </location>
</feature>
<evidence type="ECO:0000256" key="3">
    <source>
        <dbReference type="ARBA" id="ARBA00023015"/>
    </source>
</evidence>
<dbReference type="InterPro" id="IPR050815">
    <property type="entry name" value="TF_fung"/>
</dbReference>
<keyword evidence="9" id="KW-1185">Reference proteome</keyword>
<reference evidence="8 9" key="1">
    <citation type="journal article" date="2021" name="Nat. Commun.">
        <title>Genetic determinants of endophytism in the Arabidopsis root mycobiome.</title>
        <authorList>
            <person name="Mesny F."/>
            <person name="Miyauchi S."/>
            <person name="Thiergart T."/>
            <person name="Pickel B."/>
            <person name="Atanasova L."/>
            <person name="Karlsson M."/>
            <person name="Huettel B."/>
            <person name="Barry K.W."/>
            <person name="Haridas S."/>
            <person name="Chen C."/>
            <person name="Bauer D."/>
            <person name="Andreopoulos W."/>
            <person name="Pangilinan J."/>
            <person name="LaButti K."/>
            <person name="Riley R."/>
            <person name="Lipzen A."/>
            <person name="Clum A."/>
            <person name="Drula E."/>
            <person name="Henrissat B."/>
            <person name="Kohler A."/>
            <person name="Grigoriev I.V."/>
            <person name="Martin F.M."/>
            <person name="Hacquard S."/>
        </authorList>
    </citation>
    <scope>NUCLEOTIDE SEQUENCE [LARGE SCALE GENOMIC DNA]</scope>
    <source>
        <strain evidence="8 9">MPI-CAGE-CH-0241</strain>
    </source>
</reference>
<dbReference type="AlphaFoldDB" id="A0A9P8W0Y0"/>
<evidence type="ECO:0000256" key="6">
    <source>
        <dbReference type="SAM" id="MobiDB-lite"/>
    </source>
</evidence>
<comment type="caution">
    <text evidence="8">The sequence shown here is derived from an EMBL/GenBank/DDBJ whole genome shotgun (WGS) entry which is preliminary data.</text>
</comment>
<evidence type="ECO:0000256" key="4">
    <source>
        <dbReference type="ARBA" id="ARBA00023163"/>
    </source>
</evidence>
<feature type="region of interest" description="Disordered" evidence="6">
    <location>
        <begin position="114"/>
        <end position="144"/>
    </location>
</feature>
<dbReference type="GO" id="GO:0008270">
    <property type="term" value="F:zinc ion binding"/>
    <property type="evidence" value="ECO:0007669"/>
    <property type="project" value="InterPro"/>
</dbReference>
<comment type="subcellular location">
    <subcellularLocation>
        <location evidence="1">Nucleus</location>
    </subcellularLocation>
</comment>
<keyword evidence="2" id="KW-0479">Metal-binding</keyword>
<evidence type="ECO:0000256" key="1">
    <source>
        <dbReference type="ARBA" id="ARBA00004123"/>
    </source>
</evidence>
<gene>
    <name evidence="8" type="ORF">B0T10DRAFT_517537</name>
</gene>
<dbReference type="Gene3D" id="4.10.240.10">
    <property type="entry name" value="Zn(2)-C6 fungal-type DNA-binding domain"/>
    <property type="match status" value="1"/>
</dbReference>
<evidence type="ECO:0000256" key="5">
    <source>
        <dbReference type="ARBA" id="ARBA00023242"/>
    </source>
</evidence>
<dbReference type="SMART" id="SM00066">
    <property type="entry name" value="GAL4"/>
    <property type="match status" value="1"/>
</dbReference>
<keyword evidence="4" id="KW-0804">Transcription</keyword>
<evidence type="ECO:0000313" key="8">
    <source>
        <dbReference type="EMBL" id="KAH6884860.1"/>
    </source>
</evidence>
<proteinExistence type="predicted"/>
<dbReference type="InterPro" id="IPR001138">
    <property type="entry name" value="Zn2Cys6_DnaBD"/>
</dbReference>
<sequence>MDDPRHPKRARQACEPCRRKKSKCPGEKPVCSYCERLGQSCFYNGSDVESLQSRHSRKMEYRMDSLEGKMDQLIEQLTPVVAANRQSTSSGPCNQAPTPGSNIITDEFWLPQSRPRAESARDSSSRPNFDAVIPPSGPNDPNLSDSTLLNVGRLYLKWCHRQPLILFNEDTFLGSLRNRDRELLLALQAISLRFPPRTLTPQKQESIDAMAKESRRLVMSRITDGQIELSTMQTLVLLSIVDFSEGKTGQAGLNVSMASHLAQSVQPESSLGNPKECEDCITAIEILQHLQGSTFQSSRIAGVYATSSTGPNSWPTSGRTNQWAYQEPTNTNPDIPMDPAIIQFTSHLSQVWHRARSYAANRVSADEPPPWSAESDYSRITLHHLEVDCRVPLKYRFSANKFDQYDLEALEQRRDYWGPFLFIQLVYAAIPCLLNHPFLLSMRLRNFRHTMPQSFIHQSFDLITRHAGWIVYFIDLLDKKGFQVADPTLAHCVAIVATIHLQHSFVEDRLFRHKAQEGFEKCLKFLQSMGSIWPNVANMEQNLRKLQGSIVGVRSPGSTGTGSQTAQQSFSIDAQLLWDMLIYERAGRVGATADQSMFGESASNTNTQATATRAEFDLVGSAGISGHKTVAKETPAYAPNDAATSPRILGSTPTAPQRGAEMMGSAENRYFDSVGGLGDQENWFLQPDDFGRAIESWLNFDPAQ</sequence>
<feature type="compositionally biased region" description="Basic and acidic residues" evidence="6">
    <location>
        <begin position="115"/>
        <end position="124"/>
    </location>
</feature>
<dbReference type="CDD" id="cd00067">
    <property type="entry name" value="GAL4"/>
    <property type="match status" value="1"/>
</dbReference>
<dbReference type="InterPro" id="IPR036864">
    <property type="entry name" value="Zn2-C6_fun-type_DNA-bd_sf"/>
</dbReference>
<dbReference type="PROSITE" id="PS50048">
    <property type="entry name" value="ZN2_CY6_FUNGAL_2"/>
    <property type="match status" value="1"/>
</dbReference>
<name>A0A9P8W0Y0_9HYPO</name>
<dbReference type="Proteomes" id="UP000777438">
    <property type="component" value="Unassembled WGS sequence"/>
</dbReference>
<dbReference type="PANTHER" id="PTHR47338">
    <property type="entry name" value="ZN(II)2CYS6 TRANSCRIPTION FACTOR (EUROFUNG)-RELATED"/>
    <property type="match status" value="1"/>
</dbReference>
<dbReference type="GO" id="GO:0005634">
    <property type="term" value="C:nucleus"/>
    <property type="evidence" value="ECO:0007669"/>
    <property type="project" value="UniProtKB-SubCell"/>
</dbReference>
<evidence type="ECO:0000313" key="9">
    <source>
        <dbReference type="Proteomes" id="UP000777438"/>
    </source>
</evidence>
<dbReference type="GO" id="GO:0000981">
    <property type="term" value="F:DNA-binding transcription factor activity, RNA polymerase II-specific"/>
    <property type="evidence" value="ECO:0007669"/>
    <property type="project" value="InterPro"/>
</dbReference>
<dbReference type="CDD" id="cd12148">
    <property type="entry name" value="fungal_TF_MHR"/>
    <property type="match status" value="1"/>
</dbReference>